<reference evidence="7" key="1">
    <citation type="submission" date="2022-08" db="UniProtKB">
        <authorList>
            <consortium name="EnsemblMetazoa"/>
        </authorList>
    </citation>
    <scope>IDENTIFICATION</scope>
    <source>
        <strain evidence="7">05x7-T-G4-1.051#20</strain>
    </source>
</reference>
<feature type="region of interest" description="Disordered" evidence="5">
    <location>
        <begin position="265"/>
        <end position="297"/>
    </location>
</feature>
<dbReference type="PROSITE" id="PS50089">
    <property type="entry name" value="ZF_RING_2"/>
    <property type="match status" value="1"/>
</dbReference>
<proteinExistence type="predicted"/>
<organism evidence="7 8">
    <name type="scientific">Magallana gigas</name>
    <name type="common">Pacific oyster</name>
    <name type="synonym">Crassostrea gigas</name>
    <dbReference type="NCBI Taxonomy" id="29159"/>
    <lineage>
        <taxon>Eukaryota</taxon>
        <taxon>Metazoa</taxon>
        <taxon>Spiralia</taxon>
        <taxon>Lophotrochozoa</taxon>
        <taxon>Mollusca</taxon>
        <taxon>Bivalvia</taxon>
        <taxon>Autobranchia</taxon>
        <taxon>Pteriomorphia</taxon>
        <taxon>Ostreida</taxon>
        <taxon>Ostreoidea</taxon>
        <taxon>Ostreidae</taxon>
        <taxon>Magallana</taxon>
    </lineage>
</organism>
<dbReference type="InterPro" id="IPR050784">
    <property type="entry name" value="IAP"/>
</dbReference>
<evidence type="ECO:0000313" key="8">
    <source>
        <dbReference type="Proteomes" id="UP000005408"/>
    </source>
</evidence>
<dbReference type="EnsemblMetazoa" id="G19917.2">
    <property type="protein sequence ID" value="G19917.2:cds"/>
    <property type="gene ID" value="G19917"/>
</dbReference>
<dbReference type="SUPFAM" id="SSF57850">
    <property type="entry name" value="RING/U-box"/>
    <property type="match status" value="1"/>
</dbReference>
<accession>A0A8W8JKP9</accession>
<dbReference type="FunFam" id="1.10.1170.10:FF:000002">
    <property type="entry name" value="Baculoviral IAP repeat containing 7"/>
    <property type="match status" value="1"/>
</dbReference>
<dbReference type="Proteomes" id="UP000005408">
    <property type="component" value="Unassembled WGS sequence"/>
</dbReference>
<feature type="compositionally biased region" description="Polar residues" evidence="5">
    <location>
        <begin position="166"/>
        <end position="180"/>
    </location>
</feature>
<dbReference type="PANTHER" id="PTHR10044:SF139">
    <property type="entry name" value="DEATH-ASSOCIATED INHIBITOR OF APOPTOSIS 2"/>
    <property type="match status" value="1"/>
</dbReference>
<evidence type="ECO:0000256" key="5">
    <source>
        <dbReference type="SAM" id="MobiDB-lite"/>
    </source>
</evidence>
<dbReference type="PANTHER" id="PTHR10044">
    <property type="entry name" value="INHIBITOR OF APOPTOSIS"/>
    <property type="match status" value="1"/>
</dbReference>
<dbReference type="GO" id="GO:0051726">
    <property type="term" value="P:regulation of cell cycle"/>
    <property type="evidence" value="ECO:0007669"/>
    <property type="project" value="TreeGrafter"/>
</dbReference>
<keyword evidence="1" id="KW-0479">Metal-binding</keyword>
<dbReference type="Gene3D" id="3.30.40.10">
    <property type="entry name" value="Zinc/RING finger domain, C3HC4 (zinc finger)"/>
    <property type="match status" value="1"/>
</dbReference>
<dbReference type="Gene3D" id="1.10.8.10">
    <property type="entry name" value="DNA helicase RuvA subunit, C-terminal domain"/>
    <property type="match status" value="1"/>
</dbReference>
<evidence type="ECO:0000256" key="1">
    <source>
        <dbReference type="ARBA" id="ARBA00022723"/>
    </source>
</evidence>
<dbReference type="GO" id="GO:0008270">
    <property type="term" value="F:zinc ion binding"/>
    <property type="evidence" value="ECO:0007669"/>
    <property type="project" value="UniProtKB-KW"/>
</dbReference>
<feature type="compositionally biased region" description="Polar residues" evidence="5">
    <location>
        <begin position="199"/>
        <end position="216"/>
    </location>
</feature>
<dbReference type="GO" id="GO:0005737">
    <property type="term" value="C:cytoplasm"/>
    <property type="evidence" value="ECO:0007669"/>
    <property type="project" value="TreeGrafter"/>
</dbReference>
<dbReference type="AlphaFoldDB" id="A0A8W8JKP9"/>
<sequence length="356" mass="40278">MADGATGETRPRTHTEKGLEYHLDRKSKYRRGCENKLVSLSEDIEELLTTSTDVNEVKELYKKWLKVYDELLFTHESLQGLLKLSTGSGESDDKEFQDRNSQFHKVKDSVEQWFGKHSVQPTPKKIPSDVKSRLSSASRTSSNSYPDAEALMNAVLNYEQNPGELNASSPHHQGRPQNPQTEERRNARRRSRPSHQDATRQAQAYMQSPMVQSVLNTGVDPDRVRNVIEKRLRDTGNAFPNSDALMNAVLNVGQTREVLNTQYSNDQNPHVIPQNASRSQPPSTGGRTSSSQNPDLEQVVSELRQKTKCKVCLDSELEVMFQPCNHLCCCRSCGERVETCPVCRSPIERRVRTLIP</sequence>
<keyword evidence="8" id="KW-1185">Reference proteome</keyword>
<feature type="region of interest" description="Disordered" evidence="5">
    <location>
        <begin position="114"/>
        <end position="146"/>
    </location>
</feature>
<feature type="region of interest" description="Disordered" evidence="5">
    <location>
        <begin position="1"/>
        <end position="21"/>
    </location>
</feature>
<feature type="compositionally biased region" description="Polar residues" evidence="5">
    <location>
        <begin position="265"/>
        <end position="295"/>
    </location>
</feature>
<evidence type="ECO:0000256" key="2">
    <source>
        <dbReference type="ARBA" id="ARBA00022771"/>
    </source>
</evidence>
<dbReference type="InterPro" id="IPR013083">
    <property type="entry name" value="Znf_RING/FYVE/PHD"/>
</dbReference>
<keyword evidence="2 4" id="KW-0863">Zinc-finger</keyword>
<protein>
    <recommendedName>
        <fullName evidence="6">RING-type domain-containing protein</fullName>
    </recommendedName>
</protein>
<evidence type="ECO:0000256" key="3">
    <source>
        <dbReference type="ARBA" id="ARBA00022833"/>
    </source>
</evidence>
<feature type="domain" description="RING-type" evidence="6">
    <location>
        <begin position="309"/>
        <end position="344"/>
    </location>
</feature>
<feature type="region of interest" description="Disordered" evidence="5">
    <location>
        <begin position="161"/>
        <end position="218"/>
    </location>
</feature>
<dbReference type="CDD" id="cd14321">
    <property type="entry name" value="UBA_IAPs"/>
    <property type="match status" value="1"/>
</dbReference>
<dbReference type="InterPro" id="IPR001841">
    <property type="entry name" value="Znf_RING"/>
</dbReference>
<name>A0A8W8JKP9_MAGGI</name>
<evidence type="ECO:0000259" key="6">
    <source>
        <dbReference type="PROSITE" id="PS50089"/>
    </source>
</evidence>
<feature type="compositionally biased region" description="Basic and acidic residues" evidence="5">
    <location>
        <begin position="9"/>
        <end position="21"/>
    </location>
</feature>
<evidence type="ECO:0000313" key="7">
    <source>
        <dbReference type="EnsemblMetazoa" id="G19917.2:cds"/>
    </source>
</evidence>
<dbReference type="CDD" id="cd16510">
    <property type="entry name" value="RING-HC_IAPs"/>
    <property type="match status" value="1"/>
</dbReference>
<dbReference type="GO" id="GO:0005634">
    <property type="term" value="C:nucleus"/>
    <property type="evidence" value="ECO:0007669"/>
    <property type="project" value="TreeGrafter"/>
</dbReference>
<evidence type="ECO:0000256" key="4">
    <source>
        <dbReference type="PROSITE-ProRule" id="PRU00175"/>
    </source>
</evidence>
<dbReference type="Pfam" id="PF13920">
    <property type="entry name" value="zf-C3HC4_3"/>
    <property type="match status" value="1"/>
</dbReference>
<keyword evidence="3" id="KW-0862">Zinc</keyword>
<feature type="compositionally biased region" description="Low complexity" evidence="5">
    <location>
        <begin position="133"/>
        <end position="144"/>
    </location>
</feature>